<gene>
    <name evidence="2" type="ORF">QYS49_37555</name>
</gene>
<organism evidence="2 3">
    <name type="scientific">Marivirga salinarum</name>
    <dbReference type="NCBI Taxonomy" id="3059078"/>
    <lineage>
        <taxon>Bacteria</taxon>
        <taxon>Pseudomonadati</taxon>
        <taxon>Bacteroidota</taxon>
        <taxon>Cytophagia</taxon>
        <taxon>Cytophagales</taxon>
        <taxon>Marivirgaceae</taxon>
        <taxon>Marivirga</taxon>
    </lineage>
</organism>
<dbReference type="KEGG" id="msaa:QYS49_37555"/>
<keyword evidence="1" id="KW-0812">Transmembrane</keyword>
<evidence type="ECO:0000256" key="1">
    <source>
        <dbReference type="SAM" id="Phobius"/>
    </source>
</evidence>
<dbReference type="RefSeq" id="WP_308348097.1">
    <property type="nucleotide sequence ID" value="NZ_CP129971.1"/>
</dbReference>
<keyword evidence="3" id="KW-1185">Reference proteome</keyword>
<keyword evidence="1" id="KW-1133">Transmembrane helix</keyword>
<dbReference type="AlphaFoldDB" id="A0AA51NA03"/>
<evidence type="ECO:0008006" key="4">
    <source>
        <dbReference type="Google" id="ProtNLM"/>
    </source>
</evidence>
<keyword evidence="1" id="KW-0472">Membrane</keyword>
<accession>A0AA51NA03</accession>
<evidence type="ECO:0000313" key="2">
    <source>
        <dbReference type="EMBL" id="WMN11199.1"/>
    </source>
</evidence>
<dbReference type="EMBL" id="CP129971">
    <property type="protein sequence ID" value="WMN11199.1"/>
    <property type="molecule type" value="Genomic_DNA"/>
</dbReference>
<feature type="transmembrane region" description="Helical" evidence="1">
    <location>
        <begin position="6"/>
        <end position="26"/>
    </location>
</feature>
<protein>
    <recommendedName>
        <fullName evidence="4">Cytochrome C</fullName>
    </recommendedName>
</protein>
<name>A0AA51NA03_9BACT</name>
<dbReference type="Proteomes" id="UP001230496">
    <property type="component" value="Chromosome"/>
</dbReference>
<proteinExistence type="predicted"/>
<reference evidence="2 3" key="1">
    <citation type="submission" date="2023-08" db="EMBL/GenBank/DDBJ databases">
        <title>Comparative genomics and taxonomic characterization of three novel marine species of genus Marivirga.</title>
        <authorList>
            <person name="Muhammad N."/>
            <person name="Kim S.-G."/>
        </authorList>
    </citation>
    <scope>NUCLEOTIDE SEQUENCE [LARGE SCALE GENOMIC DNA]</scope>
    <source>
        <strain evidence="2 3">BDSF4-3</strain>
    </source>
</reference>
<evidence type="ECO:0000313" key="3">
    <source>
        <dbReference type="Proteomes" id="UP001230496"/>
    </source>
</evidence>
<sequence length="174" mass="19629">MNKNVLSGGLAIIALVIGIMNYISIAELNTNIEKERNETVQTSKDNAHNEEDYELAKAMGYLQTYSHKLYLAGENENWELSEFYAHEIEETIEEIENAKVVDEGYDISALVGTMTNPAFEKVEKSIHDENTQAFADSYKLLVQSCNACHQTTKHQFVKIDIPEGGKVFNQSFSK</sequence>